<sequence length="46" mass="5444">MPSCIACFNWNIFVCTFMKMLPLGSMRTNLLFYTNIFFLMVLMLIL</sequence>
<dbReference type="EMBL" id="GBXM01078910">
    <property type="protein sequence ID" value="JAH29667.1"/>
    <property type="molecule type" value="Transcribed_RNA"/>
</dbReference>
<dbReference type="AlphaFoldDB" id="A0A0E9RLH2"/>
<keyword evidence="1" id="KW-0472">Membrane</keyword>
<protein>
    <submittedName>
        <fullName evidence="2">Uncharacterized protein</fullName>
    </submittedName>
</protein>
<reference evidence="2" key="2">
    <citation type="journal article" date="2015" name="Fish Shellfish Immunol.">
        <title>Early steps in the European eel (Anguilla anguilla)-Vibrio vulnificus interaction in the gills: Role of the RtxA13 toxin.</title>
        <authorList>
            <person name="Callol A."/>
            <person name="Pajuelo D."/>
            <person name="Ebbesson L."/>
            <person name="Teles M."/>
            <person name="MacKenzie S."/>
            <person name="Amaro C."/>
        </authorList>
    </citation>
    <scope>NUCLEOTIDE SEQUENCE</scope>
</reference>
<reference evidence="2" key="1">
    <citation type="submission" date="2014-11" db="EMBL/GenBank/DDBJ databases">
        <authorList>
            <person name="Amaro Gonzalez C."/>
        </authorList>
    </citation>
    <scope>NUCLEOTIDE SEQUENCE</scope>
</reference>
<evidence type="ECO:0000256" key="1">
    <source>
        <dbReference type="SAM" id="Phobius"/>
    </source>
</evidence>
<name>A0A0E9RLH2_ANGAN</name>
<dbReference type="EMBL" id="GBXM01067320">
    <property type="protein sequence ID" value="JAH41257.1"/>
    <property type="molecule type" value="Transcribed_RNA"/>
</dbReference>
<keyword evidence="1" id="KW-0812">Transmembrane</keyword>
<evidence type="ECO:0000313" key="2">
    <source>
        <dbReference type="EMBL" id="JAH29667.1"/>
    </source>
</evidence>
<feature type="transmembrane region" description="Helical" evidence="1">
    <location>
        <begin position="28"/>
        <end position="45"/>
    </location>
</feature>
<proteinExistence type="predicted"/>
<accession>A0A0E9RLH2</accession>
<organism evidence="2">
    <name type="scientific">Anguilla anguilla</name>
    <name type="common">European freshwater eel</name>
    <name type="synonym">Muraena anguilla</name>
    <dbReference type="NCBI Taxonomy" id="7936"/>
    <lineage>
        <taxon>Eukaryota</taxon>
        <taxon>Metazoa</taxon>
        <taxon>Chordata</taxon>
        <taxon>Craniata</taxon>
        <taxon>Vertebrata</taxon>
        <taxon>Euteleostomi</taxon>
        <taxon>Actinopterygii</taxon>
        <taxon>Neopterygii</taxon>
        <taxon>Teleostei</taxon>
        <taxon>Anguilliformes</taxon>
        <taxon>Anguillidae</taxon>
        <taxon>Anguilla</taxon>
    </lineage>
</organism>
<keyword evidence="1" id="KW-1133">Transmembrane helix</keyword>